<dbReference type="InterPro" id="IPR013785">
    <property type="entry name" value="Aldolase_TIM"/>
</dbReference>
<dbReference type="SUPFAM" id="SSF51445">
    <property type="entry name" value="(Trans)glycosidases"/>
    <property type="match status" value="1"/>
</dbReference>
<dbReference type="PRINTS" id="PR00743">
    <property type="entry name" value="GLHYDRLASE36"/>
</dbReference>
<accession>A0ABN5I7F7</accession>
<feature type="compositionally biased region" description="Polar residues" evidence="1">
    <location>
        <begin position="1"/>
        <end position="16"/>
    </location>
</feature>
<dbReference type="Pfam" id="PF02065">
    <property type="entry name" value="Melibiase"/>
    <property type="match status" value="1"/>
</dbReference>
<evidence type="ECO:0008006" key="4">
    <source>
        <dbReference type="Google" id="ProtNLM"/>
    </source>
</evidence>
<dbReference type="Gene3D" id="3.20.20.70">
    <property type="entry name" value="Aldolase class I"/>
    <property type="match status" value="1"/>
</dbReference>
<gene>
    <name evidence="2" type="ORF">C4B68_28685</name>
</gene>
<dbReference type="EMBL" id="CP026652">
    <property type="protein sequence ID" value="AVH59068.1"/>
    <property type="molecule type" value="Genomic_DNA"/>
</dbReference>
<evidence type="ECO:0000313" key="3">
    <source>
        <dbReference type="Proteomes" id="UP000238413"/>
    </source>
</evidence>
<sequence>MAGCRTTAQMVTSPLADNNRLRTAITAPPAQFSQRHTGTDISAAHGHASCGSLPLHPGRPTRQARRHPAPSARQSNSAMAHRSEPARRRRPPLCAWPGRSWAAGTGAGGRVDLDGARVANLHRIYEQLRRDHPHVLIDACAGGGARTDLAMAARADIFWPSDNTGPLDRLAIQYGYLHANAPHLLSSWVTDSPGLSTRACGSVYRHGEQRYSGSHLTAVGLPAQWTAEHDAELVVLRRA</sequence>
<dbReference type="InterPro" id="IPR002252">
    <property type="entry name" value="Glyco_hydro_36"/>
</dbReference>
<reference evidence="2 3" key="1">
    <citation type="submission" date="2018-02" db="EMBL/GenBank/DDBJ databases">
        <title>Complete genome sequence of Streptomyces dengpaensis, the producer of angucyclines.</title>
        <authorList>
            <person name="Yumei L."/>
        </authorList>
    </citation>
    <scope>NUCLEOTIDE SEQUENCE [LARGE SCALE GENOMIC DNA]</scope>
    <source>
        <strain evidence="2 3">XZHG99</strain>
    </source>
</reference>
<protein>
    <recommendedName>
        <fullName evidence="4">Alpha-galactosidase</fullName>
    </recommendedName>
</protein>
<dbReference type="InterPro" id="IPR017853">
    <property type="entry name" value="GH"/>
</dbReference>
<organism evidence="2 3">
    <name type="scientific">Streptomyces dengpaensis</name>
    <dbReference type="NCBI Taxonomy" id="2049881"/>
    <lineage>
        <taxon>Bacteria</taxon>
        <taxon>Bacillati</taxon>
        <taxon>Actinomycetota</taxon>
        <taxon>Actinomycetes</taxon>
        <taxon>Kitasatosporales</taxon>
        <taxon>Streptomycetaceae</taxon>
        <taxon>Streptomyces</taxon>
    </lineage>
</organism>
<evidence type="ECO:0000256" key="1">
    <source>
        <dbReference type="SAM" id="MobiDB-lite"/>
    </source>
</evidence>
<feature type="region of interest" description="Disordered" evidence="1">
    <location>
        <begin position="1"/>
        <end position="21"/>
    </location>
</feature>
<name>A0ABN5I7F7_9ACTN</name>
<keyword evidence="3" id="KW-1185">Reference proteome</keyword>
<feature type="region of interest" description="Disordered" evidence="1">
    <location>
        <begin position="42"/>
        <end position="99"/>
    </location>
</feature>
<dbReference type="Proteomes" id="UP000238413">
    <property type="component" value="Chromosome"/>
</dbReference>
<evidence type="ECO:0000313" key="2">
    <source>
        <dbReference type="EMBL" id="AVH59068.1"/>
    </source>
</evidence>
<proteinExistence type="predicted"/>